<name>A0ABP0D9E9_9PEZI</name>
<feature type="compositionally biased region" description="Polar residues" evidence="1">
    <location>
        <begin position="183"/>
        <end position="198"/>
    </location>
</feature>
<keyword evidence="3" id="KW-1185">Reference proteome</keyword>
<accession>A0ABP0D9E9</accession>
<proteinExistence type="predicted"/>
<dbReference type="EMBL" id="CAWUON010000008">
    <property type="protein sequence ID" value="CAK7264840.1"/>
    <property type="molecule type" value="Genomic_DNA"/>
</dbReference>
<sequence length="328" mass="35020">MNVMPTPSAYAHSDGRIGNKSNGSLVRHGKRKAIDSPGGNERLSKRLSLLNLGLSTNVSGGCSKSRVLIEPEEPDTTTYATVEIPPAVASVPAAVPTLAPERDSATESAPALRTPLKDDLHAKDAGVSESLPKVQPVAAPQPPVVSARLHNATDEDMLVDDTKYKVYIHNIDDELSDDRESVSSDMDANAETSSAGDSSTRLVFLPDIDKCLRSAARTAALTGHTSNPPAHKKLFVPRPILPNDQGELAGMQLVLYNDPSSLSVPRESDSVRQAILDARARIRERQRETKSETPALQASVQDLDVDASMAGTPPPADGYSDFDAMDID</sequence>
<evidence type="ECO:0000313" key="3">
    <source>
        <dbReference type="Proteomes" id="UP001642502"/>
    </source>
</evidence>
<evidence type="ECO:0000256" key="1">
    <source>
        <dbReference type="SAM" id="MobiDB-lite"/>
    </source>
</evidence>
<comment type="caution">
    <text evidence="2">The sequence shown here is derived from an EMBL/GenBank/DDBJ whole genome shotgun (WGS) entry which is preliminary data.</text>
</comment>
<feature type="region of interest" description="Disordered" evidence="1">
    <location>
        <begin position="285"/>
        <end position="328"/>
    </location>
</feature>
<feature type="region of interest" description="Disordered" evidence="1">
    <location>
        <begin position="177"/>
        <end position="198"/>
    </location>
</feature>
<protein>
    <submittedName>
        <fullName evidence="2">Uncharacterized protein</fullName>
    </submittedName>
</protein>
<gene>
    <name evidence="2" type="ORF">SEPCBS119000_001203</name>
</gene>
<feature type="region of interest" description="Disordered" evidence="1">
    <location>
        <begin position="1"/>
        <end position="42"/>
    </location>
</feature>
<dbReference type="Pfam" id="PF20354">
    <property type="entry name" value="DUF6649"/>
    <property type="match status" value="1"/>
</dbReference>
<dbReference type="Proteomes" id="UP001642502">
    <property type="component" value="Unassembled WGS sequence"/>
</dbReference>
<evidence type="ECO:0000313" key="2">
    <source>
        <dbReference type="EMBL" id="CAK7264840.1"/>
    </source>
</evidence>
<reference evidence="2 3" key="1">
    <citation type="submission" date="2024-01" db="EMBL/GenBank/DDBJ databases">
        <authorList>
            <person name="Allen C."/>
            <person name="Tagirdzhanova G."/>
        </authorList>
    </citation>
    <scope>NUCLEOTIDE SEQUENCE [LARGE SCALE GENOMIC DNA]</scope>
    <source>
        <strain evidence="2 3">CBS 119000</strain>
    </source>
</reference>
<dbReference type="InterPro" id="IPR046591">
    <property type="entry name" value="DUF6649"/>
</dbReference>
<organism evidence="2 3">
    <name type="scientific">Sporothrix epigloea</name>
    <dbReference type="NCBI Taxonomy" id="1892477"/>
    <lineage>
        <taxon>Eukaryota</taxon>
        <taxon>Fungi</taxon>
        <taxon>Dikarya</taxon>
        <taxon>Ascomycota</taxon>
        <taxon>Pezizomycotina</taxon>
        <taxon>Sordariomycetes</taxon>
        <taxon>Sordariomycetidae</taxon>
        <taxon>Ophiostomatales</taxon>
        <taxon>Ophiostomataceae</taxon>
        <taxon>Sporothrix</taxon>
    </lineage>
</organism>